<organism evidence="1">
    <name type="scientific">Anopheles braziliensis</name>
    <dbReference type="NCBI Taxonomy" id="58242"/>
    <lineage>
        <taxon>Eukaryota</taxon>
        <taxon>Metazoa</taxon>
        <taxon>Ecdysozoa</taxon>
        <taxon>Arthropoda</taxon>
        <taxon>Hexapoda</taxon>
        <taxon>Insecta</taxon>
        <taxon>Pterygota</taxon>
        <taxon>Neoptera</taxon>
        <taxon>Endopterygota</taxon>
        <taxon>Diptera</taxon>
        <taxon>Nematocera</taxon>
        <taxon>Culicoidea</taxon>
        <taxon>Culicidae</taxon>
        <taxon>Anophelinae</taxon>
        <taxon>Anopheles</taxon>
    </lineage>
</organism>
<dbReference type="EMBL" id="GGFM01009747">
    <property type="protein sequence ID" value="MBW30498.1"/>
    <property type="molecule type" value="Transcribed_RNA"/>
</dbReference>
<protein>
    <submittedName>
        <fullName evidence="1">Putative secreted peptide</fullName>
    </submittedName>
</protein>
<sequence>MRSKLQVIFSKAFRAIAFVYPFDGCSRLVRLASYVSVKITDFLRTADISNVSKQTTLKVQVANVYGTRITV</sequence>
<dbReference type="AlphaFoldDB" id="A0A2M3ZQ29"/>
<accession>A0A2M3ZQ29</accession>
<evidence type="ECO:0000313" key="1">
    <source>
        <dbReference type="EMBL" id="MBW30498.1"/>
    </source>
</evidence>
<proteinExistence type="predicted"/>
<reference evidence="1" key="1">
    <citation type="submission" date="2018-01" db="EMBL/GenBank/DDBJ databases">
        <title>An insight into the sialome of Amazonian anophelines.</title>
        <authorList>
            <person name="Ribeiro J.M."/>
            <person name="Scarpassa V."/>
            <person name="Calvo E."/>
        </authorList>
    </citation>
    <scope>NUCLEOTIDE SEQUENCE</scope>
    <source>
        <tissue evidence="1">Salivary glands</tissue>
    </source>
</reference>
<name>A0A2M3ZQ29_9DIPT</name>